<sequence length="138" mass="15458">MRVLLVLVPFLGVCFGVTLKENKYEGIYVAIQDSVTEDQNLIGRIKEIFTDASRLLFRATGERVYFGEINIVVPKSWSPQGDAQPVQQSERGYFKIEDGQLITPRTFGNDICGLGGTYTYLPLSFVKNTSRTDFGKHG</sequence>
<evidence type="ECO:0000313" key="4">
    <source>
        <dbReference type="Proteomes" id="UP001164746"/>
    </source>
</evidence>
<evidence type="ECO:0000313" key="3">
    <source>
        <dbReference type="EMBL" id="WAR27844.1"/>
    </source>
</evidence>
<feature type="domain" description="Calcium-activated chloride channel N-terminal" evidence="2">
    <location>
        <begin position="17"/>
        <end position="138"/>
    </location>
</feature>
<feature type="chain" id="PRO_5046526391" evidence="1">
    <location>
        <begin position="17"/>
        <end position="138"/>
    </location>
</feature>
<dbReference type="InterPro" id="IPR013642">
    <property type="entry name" value="CLCA_N"/>
</dbReference>
<name>A0ABY7G3I9_MYAAR</name>
<dbReference type="Pfam" id="PF08434">
    <property type="entry name" value="CLCA"/>
    <property type="match status" value="1"/>
</dbReference>
<dbReference type="EMBL" id="CP111026">
    <property type="protein sequence ID" value="WAR27844.1"/>
    <property type="molecule type" value="Genomic_DNA"/>
</dbReference>
<proteinExistence type="predicted"/>
<keyword evidence="1" id="KW-0732">Signal</keyword>
<evidence type="ECO:0000259" key="2">
    <source>
        <dbReference type="Pfam" id="PF08434"/>
    </source>
</evidence>
<keyword evidence="4" id="KW-1185">Reference proteome</keyword>
<gene>
    <name evidence="3" type="ORF">MAR_013548</name>
</gene>
<organism evidence="3 4">
    <name type="scientific">Mya arenaria</name>
    <name type="common">Soft-shell clam</name>
    <dbReference type="NCBI Taxonomy" id="6604"/>
    <lineage>
        <taxon>Eukaryota</taxon>
        <taxon>Metazoa</taxon>
        <taxon>Spiralia</taxon>
        <taxon>Lophotrochozoa</taxon>
        <taxon>Mollusca</taxon>
        <taxon>Bivalvia</taxon>
        <taxon>Autobranchia</taxon>
        <taxon>Heteroconchia</taxon>
        <taxon>Euheterodonta</taxon>
        <taxon>Imparidentia</taxon>
        <taxon>Neoheterodontei</taxon>
        <taxon>Myida</taxon>
        <taxon>Myoidea</taxon>
        <taxon>Myidae</taxon>
        <taxon>Mya</taxon>
    </lineage>
</organism>
<protein>
    <submittedName>
        <fullName evidence="3">CLCA2-like protein</fullName>
    </submittedName>
</protein>
<feature type="non-terminal residue" evidence="3">
    <location>
        <position position="1"/>
    </location>
</feature>
<reference evidence="3" key="1">
    <citation type="submission" date="2022-11" db="EMBL/GenBank/DDBJ databases">
        <title>Centuries of genome instability and evolution in soft-shell clam transmissible cancer (bioRxiv).</title>
        <authorList>
            <person name="Hart S.F.M."/>
            <person name="Yonemitsu M.A."/>
            <person name="Giersch R.M."/>
            <person name="Beal B.F."/>
            <person name="Arriagada G."/>
            <person name="Davis B.W."/>
            <person name="Ostrander E.A."/>
            <person name="Goff S.P."/>
            <person name="Metzger M.J."/>
        </authorList>
    </citation>
    <scope>NUCLEOTIDE SEQUENCE</scope>
    <source>
        <strain evidence="3">MELC-2E11</strain>
        <tissue evidence="3">Siphon/mantle</tissue>
    </source>
</reference>
<dbReference type="Proteomes" id="UP001164746">
    <property type="component" value="Chromosome 15"/>
</dbReference>
<evidence type="ECO:0000256" key="1">
    <source>
        <dbReference type="SAM" id="SignalP"/>
    </source>
</evidence>
<accession>A0ABY7G3I9</accession>
<feature type="signal peptide" evidence="1">
    <location>
        <begin position="1"/>
        <end position="16"/>
    </location>
</feature>